<gene>
    <name evidence="3" type="ORF">PVT71_14435</name>
</gene>
<sequence>MNDQYETSRSGRVLVAGGGFVIACLIGTIGIIAGLILWHAGAHPLAIFAVYLATPAVMIMALYLQSRHQSMSKPKSPGADPKEKVSVPAEGEGGPV</sequence>
<organism evidence="3">
    <name type="scientific">Alloyangia sp. H15</name>
    <dbReference type="NCBI Taxonomy" id="3029062"/>
    <lineage>
        <taxon>Bacteria</taxon>
        <taxon>Pseudomonadati</taxon>
        <taxon>Pseudomonadota</taxon>
        <taxon>Alphaproteobacteria</taxon>
        <taxon>Rhodobacterales</taxon>
        <taxon>Roseobacteraceae</taxon>
        <taxon>Alloyangia</taxon>
    </lineage>
</organism>
<keyword evidence="2" id="KW-0812">Transmembrane</keyword>
<evidence type="ECO:0000256" key="1">
    <source>
        <dbReference type="SAM" id="MobiDB-lite"/>
    </source>
</evidence>
<accession>A0AAU8ANJ9</accession>
<protein>
    <submittedName>
        <fullName evidence="3">Uncharacterized protein</fullName>
    </submittedName>
</protein>
<proteinExistence type="predicted"/>
<name>A0AAU8ANJ9_9RHOB</name>
<feature type="transmembrane region" description="Helical" evidence="2">
    <location>
        <begin position="45"/>
        <end position="64"/>
    </location>
</feature>
<keyword evidence="2" id="KW-1133">Transmembrane helix</keyword>
<keyword evidence="2" id="KW-0472">Membrane</keyword>
<feature type="region of interest" description="Disordered" evidence="1">
    <location>
        <begin position="70"/>
        <end position="96"/>
    </location>
</feature>
<reference evidence="3" key="1">
    <citation type="submission" date="2023-02" db="EMBL/GenBank/DDBJ databases">
        <title>Description and genomic characterization of Salipiger bruguierae sp. nov., isolated from the sediment of mangrove plant Bruguiera sexangula.</title>
        <authorList>
            <person name="Long M."/>
        </authorList>
    </citation>
    <scope>NUCLEOTIDE SEQUENCE</scope>
    <source>
        <strain evidence="3">H15</strain>
    </source>
</reference>
<feature type="transmembrane region" description="Helical" evidence="2">
    <location>
        <begin position="12"/>
        <end position="39"/>
    </location>
</feature>
<evidence type="ECO:0000313" key="3">
    <source>
        <dbReference type="EMBL" id="XCC95896.1"/>
    </source>
</evidence>
<evidence type="ECO:0000256" key="2">
    <source>
        <dbReference type="SAM" id="Phobius"/>
    </source>
</evidence>
<dbReference type="RefSeq" id="WP_353474763.1">
    <property type="nucleotide sequence ID" value="NZ_CP123385.1"/>
</dbReference>
<dbReference type="EMBL" id="CP123385">
    <property type="protein sequence ID" value="XCC95896.1"/>
    <property type="molecule type" value="Genomic_DNA"/>
</dbReference>
<dbReference type="AlphaFoldDB" id="A0AAU8ANJ9"/>